<comment type="similarity">
    <text evidence="1">Belongs to the chaperonin (HSP60) family.</text>
</comment>
<evidence type="ECO:0000256" key="3">
    <source>
        <dbReference type="ARBA" id="ARBA00019981"/>
    </source>
</evidence>
<proteinExistence type="inferred from homology"/>
<accession>A0A7J7XPG9</accession>
<name>A0A7J7XPG9_RHIFE</name>
<sequence>MKGQKCEFEDVYVLLSEKKISSVQSIVPALEIANAHRKPLLIIAEDVDAEALSKLVLNRLKVGLQVVAVKAPGFGDNRKNQLKDMAIATGGAMFGEGLTLNLEDVQPHDLGKIGEVIVTKDDAMLLKGKGDKAQIEKRIQEIIEPLYITTSESEKEKLSERLAKVSDGVAVLQVVGTSDVEVNEKKDRVTDALNVT</sequence>
<dbReference type="PRINTS" id="PR00298">
    <property type="entry name" value="CHAPERONIN60"/>
</dbReference>
<evidence type="ECO:0000256" key="6">
    <source>
        <dbReference type="ARBA" id="ARBA00030005"/>
    </source>
</evidence>
<dbReference type="GO" id="GO:0042026">
    <property type="term" value="P:protein refolding"/>
    <property type="evidence" value="ECO:0007669"/>
    <property type="project" value="InterPro"/>
</dbReference>
<evidence type="ECO:0000256" key="4">
    <source>
        <dbReference type="ARBA" id="ARBA00023186"/>
    </source>
</evidence>
<dbReference type="Gene3D" id="3.50.7.10">
    <property type="entry name" value="GroEL"/>
    <property type="match status" value="1"/>
</dbReference>
<evidence type="ECO:0000313" key="11">
    <source>
        <dbReference type="Proteomes" id="UP000585614"/>
    </source>
</evidence>
<dbReference type="AlphaFoldDB" id="A0A7J7XPG9"/>
<evidence type="ECO:0000256" key="9">
    <source>
        <dbReference type="ARBA" id="ARBA00046475"/>
    </source>
</evidence>
<protein>
    <recommendedName>
        <fullName evidence="3">60 kDa heat shock protein, mitochondrial</fullName>
        <ecNumber evidence="2">5.6.1.7</ecNumber>
    </recommendedName>
    <alternativeName>
        <fullName evidence="5">60 kDa chaperonin</fullName>
    </alternativeName>
    <alternativeName>
        <fullName evidence="7">Chaperonin 60</fullName>
    </alternativeName>
    <alternativeName>
        <fullName evidence="6">Heat shock protein 60</fullName>
    </alternativeName>
</protein>
<evidence type="ECO:0000313" key="10">
    <source>
        <dbReference type="EMBL" id="KAF6351611.1"/>
    </source>
</evidence>
<comment type="subunit">
    <text evidence="9">Homoheptamer arranged in a ring structure. The functional units of these chaperonins consist of heptameric rings of the large subunit Hsp60, which function as a back-to-back double ring. Interacts with 2 heptameric Hsp10 rings to form the symmetrical football complex. Interacts with HRAS. Interacts with ATAD3A. Interacts with ETFBKMT and EEF1AKMT3. Interacts with MFHAS1.</text>
</comment>
<evidence type="ECO:0000256" key="8">
    <source>
        <dbReference type="ARBA" id="ARBA00037436"/>
    </source>
</evidence>
<comment type="caution">
    <text evidence="10">The sequence shown here is derived from an EMBL/GenBank/DDBJ whole genome shotgun (WGS) entry which is preliminary data.</text>
</comment>
<evidence type="ECO:0000256" key="1">
    <source>
        <dbReference type="ARBA" id="ARBA00006607"/>
    </source>
</evidence>
<dbReference type="FunFam" id="3.50.7.10:FF:000001">
    <property type="entry name" value="60 kDa chaperonin"/>
    <property type="match status" value="1"/>
</dbReference>
<evidence type="ECO:0000256" key="2">
    <source>
        <dbReference type="ARBA" id="ARBA00012198"/>
    </source>
</evidence>
<dbReference type="SUPFAM" id="SSF52029">
    <property type="entry name" value="GroEL apical domain-like"/>
    <property type="match status" value="1"/>
</dbReference>
<dbReference type="InterPro" id="IPR027410">
    <property type="entry name" value="TCP-1-like_intermed_sf"/>
</dbReference>
<comment type="function">
    <text evidence="8">Chaperonin implicated in mitochondrial protein import and macromolecular assembly. Together with Hsp10, facilitates the correct folding of imported proteins. May also prevent misfolding and promote the refolding and proper assembly of unfolded polypeptides generated under stress conditions in the mitochondrial matrix. The functional units of these chaperonins consist of heptameric rings of the large subunit Hsp60, which function as a back-to-back double ring. In a cyclic reaction, Hsp60 ring complexes bind one unfolded substrate protein per ring, followed by the binding of ATP and association with 2 heptameric rings of the co-chaperonin Hsp10. This leads to sequestration of the substrate protein in the inner cavity of Hsp60 where, for a certain period of time, it can fold undisturbed by other cell components. Synchronous hydrolysis of ATP in all Hsp60 subunits results in the dissociation of the chaperonin rings and the release of ADP and the folded substrate protein.</text>
</comment>
<gene>
    <name evidence="10" type="ORF">mRhiFer1_010127</name>
</gene>
<keyword evidence="4" id="KW-0143">Chaperone</keyword>
<dbReference type="Proteomes" id="UP000585614">
    <property type="component" value="Unassembled WGS sequence"/>
</dbReference>
<evidence type="ECO:0000256" key="7">
    <source>
        <dbReference type="ARBA" id="ARBA00031799"/>
    </source>
</evidence>
<evidence type="ECO:0000256" key="5">
    <source>
        <dbReference type="ARBA" id="ARBA00029756"/>
    </source>
</evidence>
<dbReference type="PANTHER" id="PTHR45633">
    <property type="entry name" value="60 KDA HEAT SHOCK PROTEIN, MITOCHONDRIAL"/>
    <property type="match status" value="1"/>
</dbReference>
<reference evidence="10 11" key="1">
    <citation type="journal article" date="2020" name="Nature">
        <title>Six reference-quality genomes reveal evolution of bat adaptations.</title>
        <authorList>
            <person name="Jebb D."/>
            <person name="Huang Z."/>
            <person name="Pippel M."/>
            <person name="Hughes G.M."/>
            <person name="Lavrichenko K."/>
            <person name="Devanna P."/>
            <person name="Winkler S."/>
            <person name="Jermiin L.S."/>
            <person name="Skirmuntt E.C."/>
            <person name="Katzourakis A."/>
            <person name="Burkitt-Gray L."/>
            <person name="Ray D.A."/>
            <person name="Sullivan K.A.M."/>
            <person name="Roscito J.G."/>
            <person name="Kirilenko B.M."/>
            <person name="Davalos L.M."/>
            <person name="Corthals A.P."/>
            <person name="Power M.L."/>
            <person name="Jones G."/>
            <person name="Ransome R.D."/>
            <person name="Dechmann D.K.N."/>
            <person name="Locatelli A.G."/>
            <person name="Puechmaille S.J."/>
            <person name="Fedrigo O."/>
            <person name="Jarvis E.D."/>
            <person name="Hiller M."/>
            <person name="Vernes S.C."/>
            <person name="Myers E.W."/>
            <person name="Teeling E.C."/>
        </authorList>
    </citation>
    <scope>NUCLEOTIDE SEQUENCE [LARGE SCALE GENOMIC DNA]</scope>
    <source>
        <strain evidence="10">MRhiFer1</strain>
        <tissue evidence="10">Lung</tissue>
    </source>
</reference>
<dbReference type="EMBL" id="JACAGC010000008">
    <property type="protein sequence ID" value="KAF6351611.1"/>
    <property type="molecule type" value="Genomic_DNA"/>
</dbReference>
<dbReference type="InterPro" id="IPR001844">
    <property type="entry name" value="Cpn60/GroEL"/>
</dbReference>
<dbReference type="Gene3D" id="3.30.260.10">
    <property type="entry name" value="TCP-1-like chaperonin intermediate domain"/>
    <property type="match status" value="1"/>
</dbReference>
<dbReference type="InterPro" id="IPR027409">
    <property type="entry name" value="GroEL-like_apical_dom_sf"/>
</dbReference>
<dbReference type="EC" id="5.6.1.7" evidence="2"/>
<organism evidence="10 11">
    <name type="scientific">Rhinolophus ferrumequinum</name>
    <name type="common">Greater horseshoe bat</name>
    <dbReference type="NCBI Taxonomy" id="59479"/>
    <lineage>
        <taxon>Eukaryota</taxon>
        <taxon>Metazoa</taxon>
        <taxon>Chordata</taxon>
        <taxon>Craniata</taxon>
        <taxon>Vertebrata</taxon>
        <taxon>Euteleostomi</taxon>
        <taxon>Mammalia</taxon>
        <taxon>Eutheria</taxon>
        <taxon>Laurasiatheria</taxon>
        <taxon>Chiroptera</taxon>
        <taxon>Yinpterochiroptera</taxon>
        <taxon>Rhinolophoidea</taxon>
        <taxon>Rhinolophidae</taxon>
        <taxon>Rhinolophinae</taxon>
        <taxon>Rhinolophus</taxon>
    </lineage>
</organism>
<dbReference type="GO" id="GO:0140662">
    <property type="term" value="F:ATP-dependent protein folding chaperone"/>
    <property type="evidence" value="ECO:0007669"/>
    <property type="project" value="InterPro"/>
</dbReference>